<dbReference type="AlphaFoldDB" id="A0A2G5U8J7"/>
<evidence type="ECO:0000256" key="6">
    <source>
        <dbReference type="SAM" id="Phobius"/>
    </source>
</evidence>
<comment type="subcellular location">
    <subcellularLocation>
        <location evidence="1">Membrane</location>
        <topology evidence="1">Multi-pass membrane protein</topology>
    </subcellularLocation>
</comment>
<dbReference type="GO" id="GO:0016020">
    <property type="term" value="C:membrane"/>
    <property type="evidence" value="ECO:0007669"/>
    <property type="project" value="UniProtKB-SubCell"/>
</dbReference>
<evidence type="ECO:0000256" key="2">
    <source>
        <dbReference type="ARBA" id="ARBA00009172"/>
    </source>
</evidence>
<protein>
    <recommendedName>
        <fullName evidence="9">Major facilitator superfamily (MFS) profile domain-containing protein</fullName>
    </recommendedName>
</protein>
<dbReference type="SUPFAM" id="SSF103473">
    <property type="entry name" value="MFS general substrate transporter"/>
    <property type="match status" value="1"/>
</dbReference>
<proteinExistence type="inferred from homology"/>
<dbReference type="InterPro" id="IPR010291">
    <property type="entry name" value="Ion_channel_UNC-93"/>
</dbReference>
<feature type="transmembrane region" description="Helical" evidence="6">
    <location>
        <begin position="259"/>
        <end position="281"/>
    </location>
</feature>
<dbReference type="InterPro" id="IPR036259">
    <property type="entry name" value="MFS_trans_sf"/>
</dbReference>
<evidence type="ECO:0000256" key="3">
    <source>
        <dbReference type="ARBA" id="ARBA00022692"/>
    </source>
</evidence>
<feature type="transmembrane region" description="Helical" evidence="6">
    <location>
        <begin position="393"/>
        <end position="414"/>
    </location>
</feature>
<dbReference type="PANTHER" id="PTHR23294">
    <property type="entry name" value="ET TRANSLATION PRODUCT-RELATED"/>
    <property type="match status" value="1"/>
</dbReference>
<keyword evidence="8" id="KW-1185">Reference proteome</keyword>
<feature type="transmembrane region" description="Helical" evidence="6">
    <location>
        <begin position="49"/>
        <end position="70"/>
    </location>
</feature>
<feature type="transmembrane region" description="Helical" evidence="6">
    <location>
        <begin position="138"/>
        <end position="162"/>
    </location>
</feature>
<sequence length="433" mass="47770">MISIPTQNVIQLAAGFLINFVAFNTQGFIEESVINSVSRDGSINKHAGYYSLAIIYAFYTLGNLTAAQIVDVLTPKWAMCIGALCYGSFQVGFLFLNSTYLYVTSAVLGFGASILWTGQGSYLSQNCTKETTGRMSALLWAIHECCLIGGGIMIFVVFTLTASHDVIPNFSIKLLYSIFTVLSIMAAIVFSLLREPVYKKEKQSCYKKLMTSTYRLMITKKMWLLAVIFSYAGIEQAFWTGIYPTCVSFTRQLAYNTNALLALNLICVGVGQVSAGLLLGTLGDKARKLGRDYLILVATLIHVLAYVLCGLNFPSNASLVKTDDVGLFWTPNIYVALANGVMLGFADCCWNTQIMSLLCETYPEESAQAFAIFKFYESALSCATFIFSSLVSLYWLLATLATFSILALISFFIVEREHTETTPSESVEIENRI</sequence>
<evidence type="ECO:0008006" key="9">
    <source>
        <dbReference type="Google" id="ProtNLM"/>
    </source>
</evidence>
<evidence type="ECO:0000256" key="5">
    <source>
        <dbReference type="ARBA" id="ARBA00023136"/>
    </source>
</evidence>
<comment type="similarity">
    <text evidence="2">Belongs to the unc-93 family.</text>
</comment>
<accession>A0A2G5U8J7</accession>
<dbReference type="InterPro" id="IPR051617">
    <property type="entry name" value="UNC-93-like_regulator"/>
</dbReference>
<evidence type="ECO:0000313" key="8">
    <source>
        <dbReference type="Proteomes" id="UP000230233"/>
    </source>
</evidence>
<feature type="transmembrane region" description="Helical" evidence="6">
    <location>
        <begin position="333"/>
        <end position="350"/>
    </location>
</feature>
<comment type="caution">
    <text evidence="7">The sequence shown here is derived from an EMBL/GenBank/DDBJ whole genome shotgun (WGS) entry which is preliminary data.</text>
</comment>
<feature type="transmembrane region" description="Helical" evidence="6">
    <location>
        <begin position="101"/>
        <end position="118"/>
    </location>
</feature>
<dbReference type="Gene3D" id="1.20.1250.20">
    <property type="entry name" value="MFS general substrate transporter like domains"/>
    <property type="match status" value="2"/>
</dbReference>
<keyword evidence="5 6" id="KW-0472">Membrane</keyword>
<dbReference type="Pfam" id="PF05978">
    <property type="entry name" value="UNC-93"/>
    <property type="match status" value="1"/>
</dbReference>
<reference evidence="8" key="1">
    <citation type="submission" date="2017-10" db="EMBL/GenBank/DDBJ databases">
        <title>Rapid genome shrinkage in a self-fertile nematode reveals novel sperm competition proteins.</title>
        <authorList>
            <person name="Yin D."/>
            <person name="Schwarz E.M."/>
            <person name="Thomas C.G."/>
            <person name="Felde R.L."/>
            <person name="Korf I.F."/>
            <person name="Cutter A.D."/>
            <person name="Schartner C.M."/>
            <person name="Ralston E.J."/>
            <person name="Meyer B.J."/>
            <person name="Haag E.S."/>
        </authorList>
    </citation>
    <scope>NUCLEOTIDE SEQUENCE [LARGE SCALE GENOMIC DNA]</scope>
    <source>
        <strain evidence="8">JU1422</strain>
    </source>
</reference>
<dbReference type="EMBL" id="PDUG01000004">
    <property type="protein sequence ID" value="PIC35783.1"/>
    <property type="molecule type" value="Genomic_DNA"/>
</dbReference>
<feature type="transmembrane region" description="Helical" evidence="6">
    <location>
        <begin position="174"/>
        <end position="193"/>
    </location>
</feature>
<feature type="transmembrane region" description="Helical" evidence="6">
    <location>
        <begin position="222"/>
        <end position="239"/>
    </location>
</feature>
<organism evidence="7 8">
    <name type="scientific">Caenorhabditis nigoni</name>
    <dbReference type="NCBI Taxonomy" id="1611254"/>
    <lineage>
        <taxon>Eukaryota</taxon>
        <taxon>Metazoa</taxon>
        <taxon>Ecdysozoa</taxon>
        <taxon>Nematoda</taxon>
        <taxon>Chromadorea</taxon>
        <taxon>Rhabditida</taxon>
        <taxon>Rhabditina</taxon>
        <taxon>Rhabditomorpha</taxon>
        <taxon>Rhabditoidea</taxon>
        <taxon>Rhabditidae</taxon>
        <taxon>Peloderinae</taxon>
        <taxon>Caenorhabditis</taxon>
    </lineage>
</organism>
<name>A0A2G5U8J7_9PELO</name>
<dbReference type="Proteomes" id="UP000230233">
    <property type="component" value="Chromosome IV"/>
</dbReference>
<keyword evidence="4 6" id="KW-1133">Transmembrane helix</keyword>
<feature type="transmembrane region" description="Helical" evidence="6">
    <location>
        <begin position="293"/>
        <end position="313"/>
    </location>
</feature>
<dbReference type="OrthoDB" id="196103at2759"/>
<keyword evidence="3 6" id="KW-0812">Transmembrane</keyword>
<gene>
    <name evidence="7" type="primary">Cnig_chr_IV.g15031</name>
    <name evidence="7" type="ORF">B9Z55_015031</name>
</gene>
<dbReference type="PANTHER" id="PTHR23294:SF15">
    <property type="entry name" value="UNC93-LIKE PROTEIN MFSD11"/>
    <property type="match status" value="1"/>
</dbReference>
<evidence type="ECO:0000256" key="4">
    <source>
        <dbReference type="ARBA" id="ARBA00022989"/>
    </source>
</evidence>
<evidence type="ECO:0000313" key="7">
    <source>
        <dbReference type="EMBL" id="PIC35783.1"/>
    </source>
</evidence>
<evidence type="ECO:0000256" key="1">
    <source>
        <dbReference type="ARBA" id="ARBA00004141"/>
    </source>
</evidence>